<evidence type="ECO:0000256" key="3">
    <source>
        <dbReference type="ARBA" id="ARBA00023163"/>
    </source>
</evidence>
<proteinExistence type="predicted"/>
<evidence type="ECO:0000256" key="2">
    <source>
        <dbReference type="ARBA" id="ARBA00023125"/>
    </source>
</evidence>
<organism evidence="5 6">
    <name type="scientific">Geomicrobium sediminis</name>
    <dbReference type="NCBI Taxonomy" id="1347788"/>
    <lineage>
        <taxon>Bacteria</taxon>
        <taxon>Bacillati</taxon>
        <taxon>Bacillota</taxon>
        <taxon>Bacilli</taxon>
        <taxon>Bacillales</taxon>
        <taxon>Geomicrobium</taxon>
    </lineage>
</organism>
<dbReference type="Gene3D" id="1.10.10.60">
    <property type="entry name" value="Homeodomain-like"/>
    <property type="match status" value="2"/>
</dbReference>
<dbReference type="InterPro" id="IPR009057">
    <property type="entry name" value="Homeodomain-like_sf"/>
</dbReference>
<dbReference type="PRINTS" id="PR00032">
    <property type="entry name" value="HTHARAC"/>
</dbReference>
<evidence type="ECO:0000313" key="6">
    <source>
        <dbReference type="Proteomes" id="UP000741863"/>
    </source>
</evidence>
<dbReference type="PANTHER" id="PTHR43280:SF2">
    <property type="entry name" value="HTH-TYPE TRANSCRIPTIONAL REGULATOR EXSA"/>
    <property type="match status" value="1"/>
</dbReference>
<protein>
    <submittedName>
        <fullName evidence="5">AraC-like DNA-binding protein</fullName>
    </submittedName>
</protein>
<dbReference type="InterPro" id="IPR037923">
    <property type="entry name" value="HTH-like"/>
</dbReference>
<dbReference type="InterPro" id="IPR003313">
    <property type="entry name" value="AraC-bd"/>
</dbReference>
<dbReference type="InterPro" id="IPR018062">
    <property type="entry name" value="HTH_AraC-typ_CS"/>
</dbReference>
<evidence type="ECO:0000259" key="4">
    <source>
        <dbReference type="PROSITE" id="PS01124"/>
    </source>
</evidence>
<gene>
    <name evidence="5" type="ORF">JOD17_002498</name>
</gene>
<dbReference type="PROSITE" id="PS00041">
    <property type="entry name" value="HTH_ARAC_FAMILY_1"/>
    <property type="match status" value="1"/>
</dbReference>
<dbReference type="InterPro" id="IPR020449">
    <property type="entry name" value="Tscrpt_reg_AraC-type_HTH"/>
</dbReference>
<dbReference type="PROSITE" id="PS01124">
    <property type="entry name" value="HTH_ARAC_FAMILY_2"/>
    <property type="match status" value="1"/>
</dbReference>
<evidence type="ECO:0000256" key="1">
    <source>
        <dbReference type="ARBA" id="ARBA00023015"/>
    </source>
</evidence>
<keyword evidence="6" id="KW-1185">Reference proteome</keyword>
<dbReference type="InterPro" id="IPR014710">
    <property type="entry name" value="RmlC-like_jellyroll"/>
</dbReference>
<sequence length="280" mass="32359">MDAIVKEFDESNVVPFHMTFHHTKTKYEELPHHLHEWHEIFLVHKGKSRFFIDDLFYDLEPGDIVIIPSNVIHCTQPADGALFTSSALFFCPSILTGNSDVLTDLFSSSKLQRKHRYHLSEEKQSEFLELLNKLNRETSTSDRYTGEMSVILIQSIVIFLSRHCHTTPNETAGMPDWIHHSLHYINDHLDEEIELTQLASAACVHPAYFSKRFKTTIGLTFSDFIKSKRMIKAKELLRNTSCSVQDIAEQCGYKSMPHFFRTFRATTGKTPSVYRKMSLN</sequence>
<dbReference type="SUPFAM" id="SSF51215">
    <property type="entry name" value="Regulatory protein AraC"/>
    <property type="match status" value="1"/>
</dbReference>
<reference evidence="5 6" key="1">
    <citation type="submission" date="2021-01" db="EMBL/GenBank/DDBJ databases">
        <title>Genomic Encyclopedia of Type Strains, Phase IV (KMG-IV): sequencing the most valuable type-strain genomes for metagenomic binning, comparative biology and taxonomic classification.</title>
        <authorList>
            <person name="Goeker M."/>
        </authorList>
    </citation>
    <scope>NUCLEOTIDE SEQUENCE [LARGE SCALE GENOMIC DNA]</scope>
    <source>
        <strain evidence="5 6">DSM 25540</strain>
    </source>
</reference>
<dbReference type="PANTHER" id="PTHR43280">
    <property type="entry name" value="ARAC-FAMILY TRANSCRIPTIONAL REGULATOR"/>
    <property type="match status" value="1"/>
</dbReference>
<dbReference type="SUPFAM" id="SSF46689">
    <property type="entry name" value="Homeodomain-like"/>
    <property type="match status" value="2"/>
</dbReference>
<dbReference type="SMART" id="SM00342">
    <property type="entry name" value="HTH_ARAC"/>
    <property type="match status" value="1"/>
</dbReference>
<keyword evidence="2" id="KW-0238">DNA-binding</keyword>
<keyword evidence="3" id="KW-0804">Transcription</keyword>
<dbReference type="EMBL" id="JAFBEC010000007">
    <property type="protein sequence ID" value="MBM7633404.1"/>
    <property type="molecule type" value="Genomic_DNA"/>
</dbReference>
<dbReference type="InterPro" id="IPR018060">
    <property type="entry name" value="HTH_AraC"/>
</dbReference>
<dbReference type="Pfam" id="PF02311">
    <property type="entry name" value="AraC_binding"/>
    <property type="match status" value="1"/>
</dbReference>
<feature type="domain" description="HTH araC/xylS-type" evidence="4">
    <location>
        <begin position="179"/>
        <end position="277"/>
    </location>
</feature>
<name>A0ABS2PDK3_9BACL</name>
<dbReference type="Pfam" id="PF12833">
    <property type="entry name" value="HTH_18"/>
    <property type="match status" value="1"/>
</dbReference>
<evidence type="ECO:0000313" key="5">
    <source>
        <dbReference type="EMBL" id="MBM7633404.1"/>
    </source>
</evidence>
<comment type="caution">
    <text evidence="5">The sequence shown here is derived from an EMBL/GenBank/DDBJ whole genome shotgun (WGS) entry which is preliminary data.</text>
</comment>
<accession>A0ABS2PDK3</accession>
<keyword evidence="1" id="KW-0805">Transcription regulation</keyword>
<dbReference type="Proteomes" id="UP000741863">
    <property type="component" value="Unassembled WGS sequence"/>
</dbReference>
<dbReference type="Gene3D" id="2.60.120.10">
    <property type="entry name" value="Jelly Rolls"/>
    <property type="match status" value="1"/>
</dbReference>
<dbReference type="RefSeq" id="WP_169962618.1">
    <property type="nucleotide sequence ID" value="NZ_JAFBEC010000007.1"/>
</dbReference>